<dbReference type="InterPro" id="IPR026960">
    <property type="entry name" value="RVT-Znf"/>
</dbReference>
<feature type="domain" description="Reverse transcriptase zinc-binding" evidence="2">
    <location>
        <begin position="79"/>
        <end position="162"/>
    </location>
</feature>
<keyword evidence="1" id="KW-1133">Transmembrane helix</keyword>
<feature type="transmembrane region" description="Helical" evidence="1">
    <location>
        <begin position="297"/>
        <end position="319"/>
    </location>
</feature>
<gene>
    <name evidence="3" type="ORF">M5K25_001251</name>
</gene>
<sequence>MCFGGLVEGGLGYKMTLDLAHALLSFNMLLDLRKTFGVILLFEKGFVTLSGKKLKISSNGALGLEEDCSLFKLSSTSKFSFKETRNHIRIKKHASPIFFMIWHNSISTTIVVFTWRVLRKIIPTNDNLKTKGFAVPSKCQCCCHLETMNHVFVVGPIAAKVWMHFDYVFTTTYFKGDYNIPSILRYWFCNSEGHIKNAIHFLILWFLWLEHNDAINNNHNMDHKRVISRVKDKICHIFNVNLLSIKIFNGCSDVALTLGLNSALRDVFKPNNPFIKLNSDGAVNPSSCGCGGIFRNFLGMLLLLLLGLFNPAMCFLLSLKLSAMGFIFDNSLIIDNHELFYLIREIRMLLLNFIYHLSHEFMGSNLPKHLVGLTRLDKLGLSYVKQ</sequence>
<dbReference type="Pfam" id="PF13966">
    <property type="entry name" value="zf-RVT"/>
    <property type="match status" value="1"/>
</dbReference>
<dbReference type="EMBL" id="JANQDX010000002">
    <property type="protein sequence ID" value="KAL0927094.1"/>
    <property type="molecule type" value="Genomic_DNA"/>
</dbReference>
<proteinExistence type="predicted"/>
<evidence type="ECO:0000256" key="1">
    <source>
        <dbReference type="SAM" id="Phobius"/>
    </source>
</evidence>
<evidence type="ECO:0000313" key="3">
    <source>
        <dbReference type="EMBL" id="KAL0927094.1"/>
    </source>
</evidence>
<keyword evidence="1" id="KW-0812">Transmembrane</keyword>
<keyword evidence="4" id="KW-1185">Reference proteome</keyword>
<comment type="caution">
    <text evidence="3">The sequence shown here is derived from an EMBL/GenBank/DDBJ whole genome shotgun (WGS) entry which is preliminary data.</text>
</comment>
<reference evidence="3 4" key="1">
    <citation type="journal article" date="2024" name="Plant Biotechnol. J.">
        <title>Dendrobium thyrsiflorum genome and its molecular insights into genes involved in important horticultural traits.</title>
        <authorList>
            <person name="Chen B."/>
            <person name="Wang J.Y."/>
            <person name="Zheng P.J."/>
            <person name="Li K.L."/>
            <person name="Liang Y.M."/>
            <person name="Chen X.F."/>
            <person name="Zhang C."/>
            <person name="Zhao X."/>
            <person name="He X."/>
            <person name="Zhang G.Q."/>
            <person name="Liu Z.J."/>
            <person name="Xu Q."/>
        </authorList>
    </citation>
    <scope>NUCLEOTIDE SEQUENCE [LARGE SCALE GENOMIC DNA]</scope>
    <source>
        <strain evidence="3">GZMU011</strain>
    </source>
</reference>
<name>A0ABD0VQ02_DENTH</name>
<protein>
    <recommendedName>
        <fullName evidence="2">Reverse transcriptase zinc-binding domain-containing protein</fullName>
    </recommendedName>
</protein>
<evidence type="ECO:0000313" key="4">
    <source>
        <dbReference type="Proteomes" id="UP001552299"/>
    </source>
</evidence>
<organism evidence="3 4">
    <name type="scientific">Dendrobium thyrsiflorum</name>
    <name type="common">Pinecone-like raceme dendrobium</name>
    <name type="synonym">Orchid</name>
    <dbReference type="NCBI Taxonomy" id="117978"/>
    <lineage>
        <taxon>Eukaryota</taxon>
        <taxon>Viridiplantae</taxon>
        <taxon>Streptophyta</taxon>
        <taxon>Embryophyta</taxon>
        <taxon>Tracheophyta</taxon>
        <taxon>Spermatophyta</taxon>
        <taxon>Magnoliopsida</taxon>
        <taxon>Liliopsida</taxon>
        <taxon>Asparagales</taxon>
        <taxon>Orchidaceae</taxon>
        <taxon>Epidendroideae</taxon>
        <taxon>Malaxideae</taxon>
        <taxon>Dendrobiinae</taxon>
        <taxon>Dendrobium</taxon>
    </lineage>
</organism>
<evidence type="ECO:0000259" key="2">
    <source>
        <dbReference type="Pfam" id="PF13966"/>
    </source>
</evidence>
<dbReference type="AlphaFoldDB" id="A0ABD0VQ02"/>
<accession>A0ABD0VQ02</accession>
<keyword evidence="1" id="KW-0472">Membrane</keyword>
<dbReference type="Proteomes" id="UP001552299">
    <property type="component" value="Unassembled WGS sequence"/>
</dbReference>